<feature type="compositionally biased region" description="Low complexity" evidence="5">
    <location>
        <begin position="379"/>
        <end position="391"/>
    </location>
</feature>
<keyword evidence="2 4" id="KW-0863">Zinc-finger</keyword>
<accession>A0A0C9LYL5</accession>
<evidence type="ECO:0000313" key="7">
    <source>
        <dbReference type="EMBL" id="GAN11155.1"/>
    </source>
</evidence>
<dbReference type="InterPro" id="IPR000679">
    <property type="entry name" value="Znf_GATA"/>
</dbReference>
<feature type="compositionally biased region" description="Low complexity" evidence="5">
    <location>
        <begin position="1"/>
        <end position="19"/>
    </location>
</feature>
<dbReference type="GO" id="GO:0043565">
    <property type="term" value="F:sequence-specific DNA binding"/>
    <property type="evidence" value="ECO:0007669"/>
    <property type="project" value="InterPro"/>
</dbReference>
<evidence type="ECO:0000256" key="4">
    <source>
        <dbReference type="PROSITE-ProRule" id="PRU00094"/>
    </source>
</evidence>
<feature type="region of interest" description="Disordered" evidence="5">
    <location>
        <begin position="1"/>
        <end position="47"/>
    </location>
</feature>
<dbReference type="GO" id="GO:0008270">
    <property type="term" value="F:zinc ion binding"/>
    <property type="evidence" value="ECO:0007669"/>
    <property type="project" value="UniProtKB-KW"/>
</dbReference>
<feature type="compositionally biased region" description="Basic residues" evidence="5">
    <location>
        <begin position="110"/>
        <end position="119"/>
    </location>
</feature>
<sequence length="416" mass="46568">MDVSQLCSSPSDSSPTVSSKTPCSTIPDDNKSDTSLFGSNKNPSTSDDYTSIANVLNQCSKLCESIWQLKLQHNTISSIEREIMIDNLSESAKQTFRDIQLTGKHINKEKHMFNKRRNQHQNNYEDDDDDDDDDDEDEDEEQNEDHQNKSVNKDHAEYELIRQARNLQNSNSQSRPKYRRRNRRNMIGQKCHSCGTTETPEWRRGPDGARTLCNACGLHYSKLLKRGSIGVQTQNYLITGGSPQVSAISSSLQAQSIRNSSANMKTIEAASTTIPVNYPFVLMDPKYLNRGLNSLKHDVSTSIISTSSQRSYYTPSQPSSAMPSLQLTQQKQLPSLSSTLAANDDSKFVNINQPEKVALPSLTELQRNISDNQVNKNYTSTSTTTTTTSNTPDGISESSTMNSIAPLRIHQWKQNE</sequence>
<dbReference type="PROSITE" id="PS50114">
    <property type="entry name" value="GATA_ZN_FINGER_2"/>
    <property type="match status" value="1"/>
</dbReference>
<keyword evidence="3" id="KW-0862">Zinc</keyword>
<feature type="region of interest" description="Disordered" evidence="5">
    <location>
        <begin position="110"/>
        <end position="184"/>
    </location>
</feature>
<dbReference type="SUPFAM" id="SSF57716">
    <property type="entry name" value="Glucocorticoid receptor-like (DNA-binding domain)"/>
    <property type="match status" value="1"/>
</dbReference>
<evidence type="ECO:0000256" key="5">
    <source>
        <dbReference type="SAM" id="MobiDB-lite"/>
    </source>
</evidence>
<feature type="region of interest" description="Disordered" evidence="5">
    <location>
        <begin position="306"/>
        <end position="328"/>
    </location>
</feature>
<evidence type="ECO:0000256" key="2">
    <source>
        <dbReference type="ARBA" id="ARBA00022771"/>
    </source>
</evidence>
<evidence type="ECO:0000256" key="3">
    <source>
        <dbReference type="ARBA" id="ARBA00022833"/>
    </source>
</evidence>
<dbReference type="PROSITE" id="PS00344">
    <property type="entry name" value="GATA_ZN_FINGER_1"/>
    <property type="match status" value="1"/>
</dbReference>
<feature type="compositionally biased region" description="Acidic residues" evidence="5">
    <location>
        <begin position="124"/>
        <end position="143"/>
    </location>
</feature>
<dbReference type="SMART" id="SM00401">
    <property type="entry name" value="ZnF_GATA"/>
    <property type="match status" value="1"/>
</dbReference>
<feature type="compositionally biased region" description="Basic and acidic residues" evidence="5">
    <location>
        <begin position="144"/>
        <end position="162"/>
    </location>
</feature>
<protein>
    <recommendedName>
        <fullName evidence="6">GATA-type domain-containing protein</fullName>
    </recommendedName>
</protein>
<keyword evidence="8" id="KW-1185">Reference proteome</keyword>
<dbReference type="Proteomes" id="UP000053815">
    <property type="component" value="Unassembled WGS sequence"/>
</dbReference>
<dbReference type="Gene3D" id="3.30.50.10">
    <property type="entry name" value="Erythroid Transcription Factor GATA-1, subunit A"/>
    <property type="match status" value="1"/>
</dbReference>
<evidence type="ECO:0000256" key="1">
    <source>
        <dbReference type="ARBA" id="ARBA00022723"/>
    </source>
</evidence>
<feature type="region of interest" description="Disordered" evidence="5">
    <location>
        <begin position="368"/>
        <end position="399"/>
    </location>
</feature>
<organism evidence="7">
    <name type="scientific">Mucor ambiguus</name>
    <dbReference type="NCBI Taxonomy" id="91626"/>
    <lineage>
        <taxon>Eukaryota</taxon>
        <taxon>Fungi</taxon>
        <taxon>Fungi incertae sedis</taxon>
        <taxon>Mucoromycota</taxon>
        <taxon>Mucoromycotina</taxon>
        <taxon>Mucoromycetes</taxon>
        <taxon>Mucorales</taxon>
        <taxon>Mucorineae</taxon>
        <taxon>Mucoraceae</taxon>
        <taxon>Mucor</taxon>
    </lineage>
</organism>
<evidence type="ECO:0000313" key="8">
    <source>
        <dbReference type="Proteomes" id="UP000053815"/>
    </source>
</evidence>
<feature type="compositionally biased region" description="Polar residues" evidence="5">
    <location>
        <begin position="368"/>
        <end position="378"/>
    </location>
</feature>
<reference evidence="7" key="1">
    <citation type="submission" date="2014-09" db="EMBL/GenBank/DDBJ databases">
        <title>Draft genome sequence of an oleaginous Mucoromycotina fungus Mucor ambiguus NBRC6742.</title>
        <authorList>
            <person name="Takeda I."/>
            <person name="Yamane N."/>
            <person name="Morita T."/>
            <person name="Tamano K."/>
            <person name="Machida M."/>
            <person name="Baker S."/>
            <person name="Koike H."/>
        </authorList>
    </citation>
    <scope>NUCLEOTIDE SEQUENCE</scope>
    <source>
        <strain evidence="7">NBRC 6742</strain>
    </source>
</reference>
<evidence type="ECO:0000259" key="6">
    <source>
        <dbReference type="PROSITE" id="PS50114"/>
    </source>
</evidence>
<feature type="compositionally biased region" description="Polar residues" evidence="5">
    <location>
        <begin position="309"/>
        <end position="328"/>
    </location>
</feature>
<dbReference type="CDD" id="cd00202">
    <property type="entry name" value="ZnF_GATA"/>
    <property type="match status" value="1"/>
</dbReference>
<proteinExistence type="predicted"/>
<feature type="domain" description="GATA-type" evidence="6">
    <location>
        <begin position="185"/>
        <end position="220"/>
    </location>
</feature>
<feature type="compositionally biased region" description="Polar residues" evidence="5">
    <location>
        <begin position="33"/>
        <end position="47"/>
    </location>
</feature>
<dbReference type="EMBL" id="DF836777">
    <property type="protein sequence ID" value="GAN11155.1"/>
    <property type="molecule type" value="Genomic_DNA"/>
</dbReference>
<dbReference type="OrthoDB" id="2162994at2759"/>
<keyword evidence="1" id="KW-0479">Metal-binding</keyword>
<dbReference type="InterPro" id="IPR051140">
    <property type="entry name" value="GATA_TF"/>
</dbReference>
<dbReference type="GO" id="GO:0006355">
    <property type="term" value="P:regulation of DNA-templated transcription"/>
    <property type="evidence" value="ECO:0007669"/>
    <property type="project" value="InterPro"/>
</dbReference>
<name>A0A0C9LYL5_9FUNG</name>
<dbReference type="InterPro" id="IPR013088">
    <property type="entry name" value="Znf_NHR/GATA"/>
</dbReference>
<gene>
    <name evidence="7" type="ORF">MAM1_0488d10713</name>
</gene>
<dbReference type="Pfam" id="PF00320">
    <property type="entry name" value="GATA"/>
    <property type="match status" value="1"/>
</dbReference>
<dbReference type="AlphaFoldDB" id="A0A0C9LYL5"/>
<dbReference type="STRING" id="91626.A0A0C9LYL5"/>
<feature type="compositionally biased region" description="Polar residues" evidence="5">
    <location>
        <begin position="165"/>
        <end position="175"/>
    </location>
</feature>
<dbReference type="PANTHER" id="PTHR45658">
    <property type="entry name" value="GATA TRANSCRIPTION FACTOR"/>
    <property type="match status" value="1"/>
</dbReference>